<dbReference type="AlphaFoldDB" id="A0A2S0U3Y0"/>
<dbReference type="EMBL" id="MH138073">
    <property type="protein sequence ID" value="AWB36130.1"/>
    <property type="molecule type" value="Genomic_DNA"/>
</dbReference>
<keyword evidence="1" id="KW-0472">Membrane</keyword>
<gene>
    <name evidence="2" type="primary">orf123</name>
</gene>
<organism evidence="2">
    <name type="scientific">Russula abietina</name>
    <dbReference type="NCBI Taxonomy" id="482377"/>
    <lineage>
        <taxon>Eukaryota</taxon>
        <taxon>Fungi</taxon>
        <taxon>Dikarya</taxon>
        <taxon>Basidiomycota</taxon>
        <taxon>Agaricomycotina</taxon>
        <taxon>Agaricomycetes</taxon>
        <taxon>Russulales</taxon>
        <taxon>Russulaceae</taxon>
        <taxon>Russula</taxon>
    </lineage>
</organism>
<evidence type="ECO:0000313" key="2">
    <source>
        <dbReference type="EMBL" id="AWB36130.1"/>
    </source>
</evidence>
<reference evidence="2" key="1">
    <citation type="journal article" date="2018" name="Int. J. Biol. Macromol.">
        <title>Characterization and comparative mitogenomic analysis of six newly sequenced mitochondrial genomes from ectomycorrhizal fungi (Russula) and phylogenetic analysis of the Agaricomycetes.</title>
        <authorList>
            <person name="Li Q."/>
            <person name="Wang Q."/>
            <person name="Chen C."/>
            <person name="Jin X."/>
            <person name="Chen Z."/>
            <person name="Xiong C."/>
            <person name="Li P."/>
            <person name="Zhao J."/>
            <person name="Huang W."/>
        </authorList>
    </citation>
    <scope>NUCLEOTIDE SEQUENCE</scope>
</reference>
<keyword evidence="1" id="KW-1133">Transmembrane helix</keyword>
<keyword evidence="2" id="KW-0496">Mitochondrion</keyword>
<proteinExistence type="predicted"/>
<evidence type="ECO:0000256" key="1">
    <source>
        <dbReference type="SAM" id="Phobius"/>
    </source>
</evidence>
<keyword evidence="1" id="KW-0812">Transmembrane</keyword>
<dbReference type="GeneID" id="36940663"/>
<accession>A0A2S0U3Y0</accession>
<protein>
    <submittedName>
        <fullName evidence="2">Uncharacterized protein</fullName>
    </submittedName>
</protein>
<geneLocation type="mitochondrion" evidence="2"/>
<sequence length="123" mass="13848">MFGFTFNPFSITSIEFSISEFSIWTPISLVWTSIFFVSIGSFSLGELSSEIRSNLKSILDFFEIKKLSSSREILDNIEKESFSFSSDDASNTYSISSSGIVFSDKANKLENKNLLLIPNKLDK</sequence>
<dbReference type="RefSeq" id="YP_009487228.1">
    <property type="nucleotide sequence ID" value="NC_037774.1"/>
</dbReference>
<feature type="transmembrane region" description="Helical" evidence="1">
    <location>
        <begin position="23"/>
        <end position="44"/>
    </location>
</feature>
<name>A0A2S0U3Y0_9AGAM</name>